<dbReference type="RefSeq" id="WP_345246760.1">
    <property type="nucleotide sequence ID" value="NZ_BAABFO010000003.1"/>
</dbReference>
<dbReference type="Proteomes" id="UP001501671">
    <property type="component" value="Unassembled WGS sequence"/>
</dbReference>
<feature type="transmembrane region" description="Helical" evidence="1">
    <location>
        <begin position="75"/>
        <end position="97"/>
    </location>
</feature>
<protein>
    <submittedName>
        <fullName evidence="3">MaoC family dehydratase</fullName>
    </submittedName>
</protein>
<dbReference type="InterPro" id="IPR029069">
    <property type="entry name" value="HotDog_dom_sf"/>
</dbReference>
<comment type="caution">
    <text evidence="3">The sequence shown here is derived from an EMBL/GenBank/DDBJ whole genome shotgun (WGS) entry which is preliminary data.</text>
</comment>
<dbReference type="EMBL" id="BAABFO010000003">
    <property type="protein sequence ID" value="GAA4326043.1"/>
    <property type="molecule type" value="Genomic_DNA"/>
</dbReference>
<dbReference type="SUPFAM" id="SSF54637">
    <property type="entry name" value="Thioesterase/thiol ester dehydrase-isomerase"/>
    <property type="match status" value="1"/>
</dbReference>
<keyword evidence="1" id="KW-0472">Membrane</keyword>
<gene>
    <name evidence="3" type="ORF">GCM10023144_09000</name>
</gene>
<dbReference type="Gene3D" id="3.10.129.10">
    <property type="entry name" value="Hotdog Thioesterase"/>
    <property type="match status" value="1"/>
</dbReference>
<evidence type="ECO:0000256" key="1">
    <source>
        <dbReference type="SAM" id="Phobius"/>
    </source>
</evidence>
<evidence type="ECO:0000313" key="4">
    <source>
        <dbReference type="Proteomes" id="UP001501671"/>
    </source>
</evidence>
<organism evidence="3 4">
    <name type="scientific">Pigmentiphaga soli</name>
    <dbReference type="NCBI Taxonomy" id="1007095"/>
    <lineage>
        <taxon>Bacteria</taxon>
        <taxon>Pseudomonadati</taxon>
        <taxon>Pseudomonadota</taxon>
        <taxon>Betaproteobacteria</taxon>
        <taxon>Burkholderiales</taxon>
        <taxon>Alcaligenaceae</taxon>
        <taxon>Pigmentiphaga</taxon>
    </lineage>
</organism>
<dbReference type="Pfam" id="PF01575">
    <property type="entry name" value="MaoC_dehydratas"/>
    <property type="match status" value="1"/>
</dbReference>
<sequence>MAADASMTDRPLPWRGYDDIVVGQRIQGFGRTVTDAEIVMVTALTTGWHQPLHTNAEWVKANTPFAGIILPGPVIVAYAIGLLSATLVYSGVTLAFLGVDKVAARAPVYGGDTITAVATVKSKRLASDPAKGIVELDIGVAKQDGTAVMSFVYTLLVRTGSTEAKAT</sequence>
<proteinExistence type="predicted"/>
<name>A0ABP8GKG7_9BURK</name>
<feature type="domain" description="MaoC-like" evidence="2">
    <location>
        <begin position="30"/>
        <end position="134"/>
    </location>
</feature>
<dbReference type="PANTHER" id="PTHR43664:SF1">
    <property type="entry name" value="BETA-METHYLMALYL-COA DEHYDRATASE"/>
    <property type="match status" value="1"/>
</dbReference>
<dbReference type="InterPro" id="IPR052342">
    <property type="entry name" value="MCH/BMMD"/>
</dbReference>
<dbReference type="InterPro" id="IPR002539">
    <property type="entry name" value="MaoC-like_dom"/>
</dbReference>
<keyword evidence="1" id="KW-0812">Transmembrane</keyword>
<accession>A0ABP8GKG7</accession>
<dbReference type="PANTHER" id="PTHR43664">
    <property type="entry name" value="MONOAMINE OXIDASE-RELATED"/>
    <property type="match status" value="1"/>
</dbReference>
<reference evidence="4" key="1">
    <citation type="journal article" date="2019" name="Int. J. Syst. Evol. Microbiol.">
        <title>The Global Catalogue of Microorganisms (GCM) 10K type strain sequencing project: providing services to taxonomists for standard genome sequencing and annotation.</title>
        <authorList>
            <consortium name="The Broad Institute Genomics Platform"/>
            <consortium name="The Broad Institute Genome Sequencing Center for Infectious Disease"/>
            <person name="Wu L."/>
            <person name="Ma J."/>
        </authorList>
    </citation>
    <scope>NUCLEOTIDE SEQUENCE [LARGE SCALE GENOMIC DNA]</scope>
    <source>
        <strain evidence="4">JCM 17666</strain>
    </source>
</reference>
<evidence type="ECO:0000259" key="2">
    <source>
        <dbReference type="Pfam" id="PF01575"/>
    </source>
</evidence>
<evidence type="ECO:0000313" key="3">
    <source>
        <dbReference type="EMBL" id="GAA4326043.1"/>
    </source>
</evidence>
<keyword evidence="4" id="KW-1185">Reference proteome</keyword>
<keyword evidence="1" id="KW-1133">Transmembrane helix</keyword>